<dbReference type="InterPro" id="IPR056884">
    <property type="entry name" value="NPHP3-like_N"/>
</dbReference>
<dbReference type="Pfam" id="PF11901">
    <property type="entry name" value="DM9"/>
    <property type="match status" value="1"/>
</dbReference>
<dbReference type="PANTHER" id="PTHR10039:SF15">
    <property type="entry name" value="NACHT DOMAIN-CONTAINING PROTEIN"/>
    <property type="match status" value="1"/>
</dbReference>
<dbReference type="Proteomes" id="UP000218334">
    <property type="component" value="Unassembled WGS sequence"/>
</dbReference>
<dbReference type="Gene3D" id="1.25.40.20">
    <property type="entry name" value="Ankyrin repeat-containing domain"/>
    <property type="match status" value="1"/>
</dbReference>
<gene>
    <name evidence="4" type="ORF">ARMSODRAFT_1085589</name>
</gene>
<evidence type="ECO:0000313" key="5">
    <source>
        <dbReference type="Proteomes" id="UP000218334"/>
    </source>
</evidence>
<dbReference type="SUPFAM" id="SSF52540">
    <property type="entry name" value="P-loop containing nucleoside triphosphate hydrolases"/>
    <property type="match status" value="1"/>
</dbReference>
<dbReference type="STRING" id="1076256.A0A2H3BQI8"/>
<dbReference type="InterPro" id="IPR002110">
    <property type="entry name" value="Ankyrin_rpt"/>
</dbReference>
<feature type="repeat" description="ANK" evidence="2">
    <location>
        <begin position="743"/>
        <end position="776"/>
    </location>
</feature>
<dbReference type="PANTHER" id="PTHR10039">
    <property type="entry name" value="AMELOGENIN"/>
    <property type="match status" value="1"/>
</dbReference>
<evidence type="ECO:0000256" key="1">
    <source>
        <dbReference type="ARBA" id="ARBA00022737"/>
    </source>
</evidence>
<dbReference type="SMART" id="SM00696">
    <property type="entry name" value="DM9"/>
    <property type="match status" value="1"/>
</dbReference>
<dbReference type="SMART" id="SM00248">
    <property type="entry name" value="ANK"/>
    <property type="match status" value="3"/>
</dbReference>
<reference evidence="5" key="1">
    <citation type="journal article" date="2017" name="Nat. Ecol. Evol.">
        <title>Genome expansion and lineage-specific genetic innovations in the forest pathogenic fungi Armillaria.</title>
        <authorList>
            <person name="Sipos G."/>
            <person name="Prasanna A.N."/>
            <person name="Walter M.C."/>
            <person name="O'Connor E."/>
            <person name="Balint B."/>
            <person name="Krizsan K."/>
            <person name="Kiss B."/>
            <person name="Hess J."/>
            <person name="Varga T."/>
            <person name="Slot J."/>
            <person name="Riley R."/>
            <person name="Boka B."/>
            <person name="Rigling D."/>
            <person name="Barry K."/>
            <person name="Lee J."/>
            <person name="Mihaltcheva S."/>
            <person name="LaButti K."/>
            <person name="Lipzen A."/>
            <person name="Waldron R."/>
            <person name="Moloney N.M."/>
            <person name="Sperisen C."/>
            <person name="Kredics L."/>
            <person name="Vagvoelgyi C."/>
            <person name="Patrignani A."/>
            <person name="Fitzpatrick D."/>
            <person name="Nagy I."/>
            <person name="Doyle S."/>
            <person name="Anderson J.B."/>
            <person name="Grigoriev I.V."/>
            <person name="Gueldener U."/>
            <person name="Muensterkoetter M."/>
            <person name="Nagy L.G."/>
        </authorList>
    </citation>
    <scope>NUCLEOTIDE SEQUENCE [LARGE SCALE GENOMIC DNA]</scope>
    <source>
        <strain evidence="5">28-4</strain>
    </source>
</reference>
<dbReference type="Pfam" id="PF12796">
    <property type="entry name" value="Ank_2"/>
    <property type="match status" value="1"/>
</dbReference>
<keyword evidence="1" id="KW-0677">Repeat</keyword>
<keyword evidence="5" id="KW-1185">Reference proteome</keyword>
<dbReference type="InterPro" id="IPR006616">
    <property type="entry name" value="DM9_repeat"/>
</dbReference>
<dbReference type="InterPro" id="IPR027417">
    <property type="entry name" value="P-loop_NTPase"/>
</dbReference>
<dbReference type="PROSITE" id="PS50088">
    <property type="entry name" value="ANK_REPEAT"/>
    <property type="match status" value="1"/>
</dbReference>
<accession>A0A2H3BQI8</accession>
<dbReference type="EMBL" id="KZ293433">
    <property type="protein sequence ID" value="PBK68318.1"/>
    <property type="molecule type" value="Genomic_DNA"/>
</dbReference>
<evidence type="ECO:0000259" key="3">
    <source>
        <dbReference type="Pfam" id="PF24883"/>
    </source>
</evidence>
<dbReference type="Pfam" id="PF24883">
    <property type="entry name" value="NPHP3_N"/>
    <property type="match status" value="1"/>
</dbReference>
<evidence type="ECO:0000256" key="2">
    <source>
        <dbReference type="PROSITE-ProRule" id="PRU00023"/>
    </source>
</evidence>
<protein>
    <recommendedName>
        <fullName evidence="3">Nephrocystin 3-like N-terminal domain-containing protein</fullName>
    </recommendedName>
</protein>
<organism evidence="4 5">
    <name type="scientific">Armillaria solidipes</name>
    <dbReference type="NCBI Taxonomy" id="1076256"/>
    <lineage>
        <taxon>Eukaryota</taxon>
        <taxon>Fungi</taxon>
        <taxon>Dikarya</taxon>
        <taxon>Basidiomycota</taxon>
        <taxon>Agaricomycotina</taxon>
        <taxon>Agaricomycetes</taxon>
        <taxon>Agaricomycetidae</taxon>
        <taxon>Agaricales</taxon>
        <taxon>Marasmiineae</taxon>
        <taxon>Physalacriaceae</taxon>
        <taxon>Armillaria</taxon>
    </lineage>
</organism>
<dbReference type="SUPFAM" id="SSF48403">
    <property type="entry name" value="Ankyrin repeat"/>
    <property type="match status" value="1"/>
</dbReference>
<dbReference type="AlphaFoldDB" id="A0A2H3BQI8"/>
<sequence length="996" mass="111873">MADVALGLTSSVTVLIQNITTAIKCIKNIHDAPKEITQFLTELQYTEIYLSALGTLIKLSSQDDPWLETLQQLRGPFQELTELLRGLNRKLRSGLPGWKEGATRLLWTFTKQSVDDDLKKIERLKTLVMSAVQLDDVMLSHAIKDTVADVHGGILMDEKAERVARWLTPLDYVAVQRAKLKERVGDTGEWFLESPEFKSWKDGSTESRTLWCPGGPGVGKTILASTVVNSLQLPDYEETFVQKKTLILNIFCDYQCANAQTVENVLRSLLKQRVQAHGLSDSIAFLYDNNTPLFLDNLTEILVQELKSFDRVYIILDALDKFPDNDGGQEKLISVLRALGSNTQLLVMSRDIPAIGSLFKTDTWLDIRATDEDMKTYIKTKLSSSGFTHHIKGRGDLREEILSGVTTKANGMFLLAGMHMNSLAETTNRKSLRDALTKLPGNIWEAYDNALDRVNSQSEDRQELAHRVFGWIAFARRPLTVLELRYALAVEPGTTTLDLDNLHDEDFLLDICAGLVVKDETCSELEDFQPSGAMMKFMHHTTREYFHDRRYIEFFPRIQETITRTCLSYMSLNDFELPTDVDNADNDNVLCALAEMHPFLHYSSVHWGYHASGPVEHSIEDEIVAFLTDGVDSANRRKVANIFYKRTVSSEAPVPFQFAMDYGLLHIMDVLLLREECQCKEPLLLTAVQRGDLNMVKLLLGHDNVDPNAHSPLLYAVERQEHTHIVETLLQSDRVDANSKGGNGWTPLMMAVSRGIIPTVEALLKHPGINVLARDDDGTAAYTHACHSGPDNDGMIALFEKYGCSAEMDNYQPIYLTPVNRLRTQMPQLDVDQQVPSSGFRFPLHGSSSLPLENLAGSSPCINWKNDPIYFGSAIFDKSVHPCKIEPNRHELPAPCSVVFDGTVVFITDKECYDMLPFNPDTMDLVCTSEGSIPAGRRPIKGGYEKDGMPLYHGMAVHHDGRRVPGKTSPSLHGCVYSYHDKVHVTTNNYEILCWK</sequence>
<proteinExistence type="predicted"/>
<evidence type="ECO:0000313" key="4">
    <source>
        <dbReference type="EMBL" id="PBK68318.1"/>
    </source>
</evidence>
<dbReference type="InterPro" id="IPR036770">
    <property type="entry name" value="Ankyrin_rpt-contain_sf"/>
</dbReference>
<dbReference type="Gene3D" id="3.40.50.300">
    <property type="entry name" value="P-loop containing nucleotide triphosphate hydrolases"/>
    <property type="match status" value="1"/>
</dbReference>
<feature type="domain" description="Nephrocystin 3-like N-terminal" evidence="3">
    <location>
        <begin position="186"/>
        <end position="350"/>
    </location>
</feature>
<keyword evidence="2" id="KW-0040">ANK repeat</keyword>
<name>A0A2H3BQI8_9AGAR</name>